<protein>
    <submittedName>
        <fullName evidence="3">Competence protein</fullName>
    </submittedName>
</protein>
<dbReference type="STRING" id="319652.IV80_GL001308"/>
<accession>A0A0R2IYJ0</accession>
<evidence type="ECO:0000256" key="1">
    <source>
        <dbReference type="ARBA" id="ARBA00008007"/>
    </source>
</evidence>
<keyword evidence="4" id="KW-1185">Reference proteome</keyword>
<dbReference type="AlphaFoldDB" id="A0A0R2IYJ0"/>
<dbReference type="InterPro" id="IPR029057">
    <property type="entry name" value="PRTase-like"/>
</dbReference>
<proteinExistence type="inferred from homology"/>
<dbReference type="SUPFAM" id="SSF53271">
    <property type="entry name" value="PRTase-like"/>
    <property type="match status" value="1"/>
</dbReference>
<dbReference type="InterPro" id="IPR000836">
    <property type="entry name" value="PRTase_dom"/>
</dbReference>
<evidence type="ECO:0000313" key="3">
    <source>
        <dbReference type="EMBL" id="KRN66717.1"/>
    </source>
</evidence>
<gene>
    <name evidence="3" type="ORF">IV80_GL001308</name>
</gene>
<organism evidence="3 4">
    <name type="scientific">Pediococcus cellicola</name>
    <dbReference type="NCBI Taxonomy" id="319652"/>
    <lineage>
        <taxon>Bacteria</taxon>
        <taxon>Bacillati</taxon>
        <taxon>Bacillota</taxon>
        <taxon>Bacilli</taxon>
        <taxon>Lactobacillales</taxon>
        <taxon>Lactobacillaceae</taxon>
        <taxon>Pediococcus</taxon>
    </lineage>
</organism>
<dbReference type="Proteomes" id="UP000051568">
    <property type="component" value="Unassembled WGS sequence"/>
</dbReference>
<dbReference type="Gene3D" id="3.40.50.2020">
    <property type="match status" value="1"/>
</dbReference>
<dbReference type="PANTHER" id="PTHR47505">
    <property type="entry name" value="DNA UTILIZATION PROTEIN YHGH"/>
    <property type="match status" value="1"/>
</dbReference>
<evidence type="ECO:0000313" key="4">
    <source>
        <dbReference type="Proteomes" id="UP000051568"/>
    </source>
</evidence>
<comment type="caution">
    <text evidence="3">The sequence shown here is derived from an EMBL/GenBank/DDBJ whole genome shotgun (WGS) entry which is preliminary data.</text>
</comment>
<dbReference type="PANTHER" id="PTHR47505:SF1">
    <property type="entry name" value="DNA UTILIZATION PROTEIN YHGH"/>
    <property type="match status" value="1"/>
</dbReference>
<dbReference type="Pfam" id="PF00156">
    <property type="entry name" value="Pribosyltran"/>
    <property type="match status" value="1"/>
</dbReference>
<name>A0A0R2IYJ0_9LACO</name>
<reference evidence="3 4" key="1">
    <citation type="journal article" date="2015" name="Genome Announc.">
        <title>Expanding the biotechnology potential of lactobacilli through comparative genomics of 213 strains and associated genera.</title>
        <authorList>
            <person name="Sun Z."/>
            <person name="Harris H.M."/>
            <person name="McCann A."/>
            <person name="Guo C."/>
            <person name="Argimon S."/>
            <person name="Zhang W."/>
            <person name="Yang X."/>
            <person name="Jeffery I.B."/>
            <person name="Cooney J.C."/>
            <person name="Kagawa T.F."/>
            <person name="Liu W."/>
            <person name="Song Y."/>
            <person name="Salvetti E."/>
            <person name="Wrobel A."/>
            <person name="Rasinkangas P."/>
            <person name="Parkhill J."/>
            <person name="Rea M.C."/>
            <person name="O'Sullivan O."/>
            <person name="Ritari J."/>
            <person name="Douillard F.P."/>
            <person name="Paul Ross R."/>
            <person name="Yang R."/>
            <person name="Briner A.E."/>
            <person name="Felis G.E."/>
            <person name="de Vos W.M."/>
            <person name="Barrangou R."/>
            <person name="Klaenhammer T.R."/>
            <person name="Caufield P.W."/>
            <person name="Cui Y."/>
            <person name="Zhang H."/>
            <person name="O'Toole P.W."/>
        </authorList>
    </citation>
    <scope>NUCLEOTIDE SEQUENCE [LARGE SCALE GENOMIC DNA]</scope>
    <source>
        <strain evidence="3 4">DSM 17757</strain>
    </source>
</reference>
<evidence type="ECO:0000259" key="2">
    <source>
        <dbReference type="Pfam" id="PF00156"/>
    </source>
</evidence>
<dbReference type="EMBL" id="JQBR01000004">
    <property type="protein sequence ID" value="KRN66717.1"/>
    <property type="molecule type" value="Genomic_DNA"/>
</dbReference>
<dbReference type="InterPro" id="IPR051910">
    <property type="entry name" value="ComF/GntX_DNA_util-trans"/>
</dbReference>
<dbReference type="CDD" id="cd06223">
    <property type="entry name" value="PRTases_typeI"/>
    <property type="match status" value="1"/>
</dbReference>
<comment type="similarity">
    <text evidence="1">Belongs to the ComF/GntX family.</text>
</comment>
<sequence>MLLPQKYQMVPTCEQCLSTFQKIEAAKSCPVCGRIQSSTNLCHDCQKWQVKSNYVFHNQALYTYNAAMKQYMHDYKFQGDYRLRHVFCQQFEMFIKAQKPSDFVVPLPIDEQTWQTRGFNQVIGLIGDLAVTNLLVMHRKKDEKRQSQKKRQDRLRTINHFQIAENWQPKVKNKKILLVDDVYTTGRTLRHAAETLYTAGAGLVECITLCR</sequence>
<feature type="domain" description="Phosphoribosyltransferase" evidence="2">
    <location>
        <begin position="142"/>
        <end position="210"/>
    </location>
</feature>
<dbReference type="PATRIC" id="fig|319652.3.peg.1323"/>